<sequence length="95" mass="10442">MLSESLAKREATGQPLSAIEKNGSITGPRSSKSMNTGSTGDTEPPMCSFVPENSSSLRNNEPTDGTVVHKEITSNLFYYIKILTILKYREIMNQT</sequence>
<evidence type="ECO:0000313" key="2">
    <source>
        <dbReference type="EMBL" id="KAK6752727.1"/>
    </source>
</evidence>
<evidence type="ECO:0000256" key="1">
    <source>
        <dbReference type="SAM" id="MobiDB-lite"/>
    </source>
</evidence>
<evidence type="ECO:0000313" key="3">
    <source>
        <dbReference type="Proteomes" id="UP001303046"/>
    </source>
</evidence>
<comment type="caution">
    <text evidence="2">The sequence shown here is derived from an EMBL/GenBank/DDBJ whole genome shotgun (WGS) entry which is preliminary data.</text>
</comment>
<reference evidence="2 3" key="1">
    <citation type="submission" date="2023-08" db="EMBL/GenBank/DDBJ databases">
        <title>A Necator americanus chromosomal reference genome.</title>
        <authorList>
            <person name="Ilik V."/>
            <person name="Petrzelkova K.J."/>
            <person name="Pardy F."/>
            <person name="Fuh T."/>
            <person name="Niatou-Singa F.S."/>
            <person name="Gouil Q."/>
            <person name="Baker L."/>
            <person name="Ritchie M.E."/>
            <person name="Jex A.R."/>
            <person name="Gazzola D."/>
            <person name="Li H."/>
            <person name="Toshio Fujiwara R."/>
            <person name="Zhan B."/>
            <person name="Aroian R.V."/>
            <person name="Pafco B."/>
            <person name="Schwarz E.M."/>
        </authorList>
    </citation>
    <scope>NUCLEOTIDE SEQUENCE [LARGE SCALE GENOMIC DNA]</scope>
    <source>
        <strain evidence="2 3">Aroian</strain>
        <tissue evidence="2">Whole animal</tissue>
    </source>
</reference>
<dbReference type="EMBL" id="JAVFWL010000004">
    <property type="protein sequence ID" value="KAK6752727.1"/>
    <property type="molecule type" value="Genomic_DNA"/>
</dbReference>
<gene>
    <name evidence="2" type="primary">Necator_chrIV.g17176</name>
    <name evidence="2" type="ORF">RB195_003878</name>
</gene>
<feature type="compositionally biased region" description="Polar residues" evidence="1">
    <location>
        <begin position="23"/>
        <end position="41"/>
    </location>
</feature>
<name>A0ABR1DQK8_NECAM</name>
<feature type="compositionally biased region" description="Basic and acidic residues" evidence="1">
    <location>
        <begin position="1"/>
        <end position="11"/>
    </location>
</feature>
<protein>
    <submittedName>
        <fullName evidence="2">Uncharacterized protein</fullName>
    </submittedName>
</protein>
<keyword evidence="3" id="KW-1185">Reference proteome</keyword>
<feature type="compositionally biased region" description="Polar residues" evidence="1">
    <location>
        <begin position="51"/>
        <end position="63"/>
    </location>
</feature>
<feature type="region of interest" description="Disordered" evidence="1">
    <location>
        <begin position="1"/>
        <end position="64"/>
    </location>
</feature>
<dbReference type="Proteomes" id="UP001303046">
    <property type="component" value="Unassembled WGS sequence"/>
</dbReference>
<accession>A0ABR1DQK8</accession>
<proteinExistence type="predicted"/>
<organism evidence="2 3">
    <name type="scientific">Necator americanus</name>
    <name type="common">Human hookworm</name>
    <dbReference type="NCBI Taxonomy" id="51031"/>
    <lineage>
        <taxon>Eukaryota</taxon>
        <taxon>Metazoa</taxon>
        <taxon>Ecdysozoa</taxon>
        <taxon>Nematoda</taxon>
        <taxon>Chromadorea</taxon>
        <taxon>Rhabditida</taxon>
        <taxon>Rhabditina</taxon>
        <taxon>Rhabditomorpha</taxon>
        <taxon>Strongyloidea</taxon>
        <taxon>Ancylostomatidae</taxon>
        <taxon>Bunostominae</taxon>
        <taxon>Necator</taxon>
    </lineage>
</organism>